<reference evidence="4" key="1">
    <citation type="submission" date="2016-11" db="UniProtKB">
        <authorList>
            <consortium name="WormBaseParasite"/>
        </authorList>
    </citation>
    <scope>IDENTIFICATION</scope>
</reference>
<dbReference type="AlphaFoldDB" id="A0A1I7YMP3"/>
<feature type="signal peptide" evidence="2">
    <location>
        <begin position="1"/>
        <end position="21"/>
    </location>
</feature>
<name>A0A1I7YMP3_9BILA</name>
<evidence type="ECO:0000256" key="2">
    <source>
        <dbReference type="SAM" id="SignalP"/>
    </source>
</evidence>
<keyword evidence="3" id="KW-1185">Reference proteome</keyword>
<evidence type="ECO:0000256" key="1">
    <source>
        <dbReference type="SAM" id="Phobius"/>
    </source>
</evidence>
<proteinExistence type="predicted"/>
<evidence type="ECO:0000313" key="4">
    <source>
        <dbReference type="WBParaSite" id="L893_g17889.t1"/>
    </source>
</evidence>
<keyword evidence="1" id="KW-0472">Membrane</keyword>
<sequence>MSRASLLVIAAFLSLASLALADNFFYASSVQSCGKPCEPATWFRFYSCNGTCDYHVQPWIASIFTMLCYSFVLSVVGCCIRCFCCCR</sequence>
<keyword evidence="2" id="KW-0732">Signal</keyword>
<dbReference type="PROSITE" id="PS51257">
    <property type="entry name" value="PROKAR_LIPOPROTEIN"/>
    <property type="match status" value="1"/>
</dbReference>
<accession>A0A1I7YMP3</accession>
<organism evidence="3 4">
    <name type="scientific">Steinernema glaseri</name>
    <dbReference type="NCBI Taxonomy" id="37863"/>
    <lineage>
        <taxon>Eukaryota</taxon>
        <taxon>Metazoa</taxon>
        <taxon>Ecdysozoa</taxon>
        <taxon>Nematoda</taxon>
        <taxon>Chromadorea</taxon>
        <taxon>Rhabditida</taxon>
        <taxon>Tylenchina</taxon>
        <taxon>Panagrolaimomorpha</taxon>
        <taxon>Strongyloidoidea</taxon>
        <taxon>Steinernematidae</taxon>
        <taxon>Steinernema</taxon>
    </lineage>
</organism>
<dbReference type="Proteomes" id="UP000095287">
    <property type="component" value="Unplaced"/>
</dbReference>
<keyword evidence="1" id="KW-0812">Transmembrane</keyword>
<feature type="chain" id="PRO_5009312326" evidence="2">
    <location>
        <begin position="22"/>
        <end position="87"/>
    </location>
</feature>
<dbReference type="WBParaSite" id="L893_g17889.t1">
    <property type="protein sequence ID" value="L893_g17889.t1"/>
    <property type="gene ID" value="L893_g17889"/>
</dbReference>
<evidence type="ECO:0000313" key="3">
    <source>
        <dbReference type="Proteomes" id="UP000095287"/>
    </source>
</evidence>
<feature type="transmembrane region" description="Helical" evidence="1">
    <location>
        <begin position="59"/>
        <end position="84"/>
    </location>
</feature>
<protein>
    <submittedName>
        <fullName evidence="4">Uncharacterized protein</fullName>
    </submittedName>
</protein>
<keyword evidence="1" id="KW-1133">Transmembrane helix</keyword>